<feature type="transmembrane region" description="Helical" evidence="6">
    <location>
        <begin position="170"/>
        <end position="187"/>
    </location>
</feature>
<sequence>MASQAKDRQGNTYYRMAFIWTLVAGTFTMSISQSSLSTAYPTLMAYFHVPASTIQWLTTGFMLVMVVMMPVSPWLLNNLRFPALFISMLALFDIGTLIIFFAPTFPLMMLGRVLEAMAVGIMFPSYQTVMLRITPEAKRGSIMGFAGLVMGSALAIGPIISGIVLKYTTWQGLFVVFMIIITLVLLLSFKTIKDVMPQKKSPLDYQSVFGSLGFIGILYVVNQIGQPTANWGLLTLLLIISLLAIGYFVWRQFHLTQPLLDLHVLQNFNFDLAVLLTGVSYIALIVVTIIFPLYYQNILGLSPFISGMALVPGAVVLSILNPVTGRLADKIGFKATMLTGMAMIVTGWSLLAFIPGQQTLTAMIIIAALIEGGNAFVMMPAVTLGANSLPDQLIAHGTAVITTVRQILGSAGVAIATLVLALSTKRHQSLGRAAADLAGYHAVFVTFLIVAVIGFIVAITLKNTVPPKKK</sequence>
<keyword evidence="9" id="KW-1185">Reference proteome</keyword>
<evidence type="ECO:0000313" key="8">
    <source>
        <dbReference type="EMBL" id="MFD1410797.1"/>
    </source>
</evidence>
<name>A0ABW4BMY9_9LACO</name>
<evidence type="ECO:0000256" key="2">
    <source>
        <dbReference type="ARBA" id="ARBA00022448"/>
    </source>
</evidence>
<comment type="subcellular location">
    <subcellularLocation>
        <location evidence="1">Cell membrane</location>
        <topology evidence="1">Multi-pass membrane protein</topology>
    </subcellularLocation>
</comment>
<dbReference type="PANTHER" id="PTHR42718">
    <property type="entry name" value="MAJOR FACILITATOR SUPERFAMILY MULTIDRUG TRANSPORTER MFSC"/>
    <property type="match status" value="1"/>
</dbReference>
<feature type="transmembrane region" description="Helical" evidence="6">
    <location>
        <begin position="83"/>
        <end position="103"/>
    </location>
</feature>
<keyword evidence="5 6" id="KW-0472">Membrane</keyword>
<dbReference type="Pfam" id="PF07690">
    <property type="entry name" value="MFS_1"/>
    <property type="match status" value="1"/>
</dbReference>
<feature type="transmembrane region" description="Helical" evidence="6">
    <location>
        <begin position="208"/>
        <end position="225"/>
    </location>
</feature>
<dbReference type="InterPro" id="IPR036259">
    <property type="entry name" value="MFS_trans_sf"/>
</dbReference>
<feature type="transmembrane region" description="Helical" evidence="6">
    <location>
        <begin position="231"/>
        <end position="250"/>
    </location>
</feature>
<feature type="domain" description="Major facilitator superfamily (MFS) profile" evidence="7">
    <location>
        <begin position="18"/>
        <end position="466"/>
    </location>
</feature>
<feature type="transmembrane region" description="Helical" evidence="6">
    <location>
        <begin position="301"/>
        <end position="323"/>
    </location>
</feature>
<feature type="transmembrane region" description="Helical" evidence="6">
    <location>
        <begin position="12"/>
        <end position="33"/>
    </location>
</feature>
<keyword evidence="3 6" id="KW-0812">Transmembrane</keyword>
<accession>A0ABW4BMY9</accession>
<evidence type="ECO:0000256" key="5">
    <source>
        <dbReference type="ARBA" id="ARBA00023136"/>
    </source>
</evidence>
<evidence type="ECO:0000313" key="9">
    <source>
        <dbReference type="Proteomes" id="UP001597191"/>
    </source>
</evidence>
<evidence type="ECO:0000256" key="3">
    <source>
        <dbReference type="ARBA" id="ARBA00022692"/>
    </source>
</evidence>
<reference evidence="9" key="1">
    <citation type="journal article" date="2019" name="Int. J. Syst. Evol. Microbiol.">
        <title>The Global Catalogue of Microorganisms (GCM) 10K type strain sequencing project: providing services to taxonomists for standard genome sequencing and annotation.</title>
        <authorList>
            <consortium name="The Broad Institute Genomics Platform"/>
            <consortium name="The Broad Institute Genome Sequencing Center for Infectious Disease"/>
            <person name="Wu L."/>
            <person name="Ma J."/>
        </authorList>
    </citation>
    <scope>NUCLEOTIDE SEQUENCE [LARGE SCALE GENOMIC DNA]</scope>
    <source>
        <strain evidence="9">CCM 8937</strain>
    </source>
</reference>
<dbReference type="Proteomes" id="UP001597191">
    <property type="component" value="Unassembled WGS sequence"/>
</dbReference>
<evidence type="ECO:0000256" key="1">
    <source>
        <dbReference type="ARBA" id="ARBA00004651"/>
    </source>
</evidence>
<dbReference type="PROSITE" id="PS50850">
    <property type="entry name" value="MFS"/>
    <property type="match status" value="1"/>
</dbReference>
<dbReference type="InterPro" id="IPR011701">
    <property type="entry name" value="MFS"/>
</dbReference>
<dbReference type="Gene3D" id="1.20.1720.10">
    <property type="entry name" value="Multidrug resistance protein D"/>
    <property type="match status" value="1"/>
</dbReference>
<dbReference type="RefSeq" id="WP_125647913.1">
    <property type="nucleotide sequence ID" value="NZ_JBHTOH010000025.1"/>
</dbReference>
<keyword evidence="4 6" id="KW-1133">Transmembrane helix</keyword>
<organism evidence="8 9">
    <name type="scientific">Lapidilactobacillus gannanensis</name>
    <dbReference type="NCBI Taxonomy" id="2486002"/>
    <lineage>
        <taxon>Bacteria</taxon>
        <taxon>Bacillati</taxon>
        <taxon>Bacillota</taxon>
        <taxon>Bacilli</taxon>
        <taxon>Lactobacillales</taxon>
        <taxon>Lactobacillaceae</taxon>
        <taxon>Lapidilactobacillus</taxon>
    </lineage>
</organism>
<evidence type="ECO:0000259" key="7">
    <source>
        <dbReference type="PROSITE" id="PS50850"/>
    </source>
</evidence>
<evidence type="ECO:0000256" key="6">
    <source>
        <dbReference type="SAM" id="Phobius"/>
    </source>
</evidence>
<dbReference type="InterPro" id="IPR020846">
    <property type="entry name" value="MFS_dom"/>
</dbReference>
<gene>
    <name evidence="8" type="ORF">ACFQ4R_04100</name>
</gene>
<keyword evidence="2" id="KW-0813">Transport</keyword>
<feature type="transmembrane region" description="Helical" evidence="6">
    <location>
        <begin position="442"/>
        <end position="461"/>
    </location>
</feature>
<dbReference type="Gene3D" id="1.20.1250.20">
    <property type="entry name" value="MFS general substrate transporter like domains"/>
    <property type="match status" value="1"/>
</dbReference>
<comment type="caution">
    <text evidence="8">The sequence shown here is derived from an EMBL/GenBank/DDBJ whole genome shotgun (WGS) entry which is preliminary data.</text>
</comment>
<feature type="transmembrane region" description="Helical" evidence="6">
    <location>
        <begin position="398"/>
        <end position="422"/>
    </location>
</feature>
<feature type="transmembrane region" description="Helical" evidence="6">
    <location>
        <begin position="141"/>
        <end position="164"/>
    </location>
</feature>
<feature type="transmembrane region" description="Helical" evidence="6">
    <location>
        <begin position="270"/>
        <end position="295"/>
    </location>
</feature>
<feature type="transmembrane region" description="Helical" evidence="6">
    <location>
        <begin position="53"/>
        <end position="76"/>
    </location>
</feature>
<dbReference type="PANTHER" id="PTHR42718:SF9">
    <property type="entry name" value="MAJOR FACILITATOR SUPERFAMILY MULTIDRUG TRANSPORTER MFSC"/>
    <property type="match status" value="1"/>
</dbReference>
<protein>
    <submittedName>
        <fullName evidence="8">MFS transporter</fullName>
    </submittedName>
</protein>
<dbReference type="EMBL" id="JBHTOH010000025">
    <property type="protein sequence ID" value="MFD1410797.1"/>
    <property type="molecule type" value="Genomic_DNA"/>
</dbReference>
<proteinExistence type="predicted"/>
<feature type="transmembrane region" description="Helical" evidence="6">
    <location>
        <begin position="360"/>
        <end position="386"/>
    </location>
</feature>
<evidence type="ECO:0000256" key="4">
    <source>
        <dbReference type="ARBA" id="ARBA00022989"/>
    </source>
</evidence>
<feature type="transmembrane region" description="Helical" evidence="6">
    <location>
        <begin position="335"/>
        <end position="354"/>
    </location>
</feature>
<dbReference type="SUPFAM" id="SSF103473">
    <property type="entry name" value="MFS general substrate transporter"/>
    <property type="match status" value="1"/>
</dbReference>